<evidence type="ECO:0000256" key="2">
    <source>
        <dbReference type="ARBA" id="ARBA00023235"/>
    </source>
</evidence>
<dbReference type="RefSeq" id="XP_028474138.1">
    <property type="nucleotide sequence ID" value="XM_028617675.1"/>
</dbReference>
<accession>A0A427XJC1</accession>
<evidence type="ECO:0000313" key="4">
    <source>
        <dbReference type="Proteomes" id="UP000279236"/>
    </source>
</evidence>
<comment type="similarity">
    <text evidence="1">Belongs to the PhzF family.</text>
</comment>
<dbReference type="EMBL" id="RSCE01000011">
    <property type="protein sequence ID" value="RSH78991.1"/>
    <property type="molecule type" value="Genomic_DNA"/>
</dbReference>
<keyword evidence="4" id="KW-1185">Reference proteome</keyword>
<dbReference type="SUPFAM" id="SSF54506">
    <property type="entry name" value="Diaminopimelate epimerase-like"/>
    <property type="match status" value="1"/>
</dbReference>
<dbReference type="Pfam" id="PF02567">
    <property type="entry name" value="PhzC-PhzF"/>
    <property type="match status" value="1"/>
</dbReference>
<protein>
    <recommendedName>
        <fullName evidence="5">Phenazine biosynthesis protein</fullName>
    </recommendedName>
</protein>
<dbReference type="PANTHER" id="PTHR13774">
    <property type="entry name" value="PHENAZINE BIOSYNTHESIS PROTEIN"/>
    <property type="match status" value="1"/>
</dbReference>
<evidence type="ECO:0000313" key="3">
    <source>
        <dbReference type="EMBL" id="RSH78991.1"/>
    </source>
</evidence>
<dbReference type="OrthoDB" id="75169at2759"/>
<reference evidence="3 4" key="1">
    <citation type="submission" date="2018-11" db="EMBL/GenBank/DDBJ databases">
        <title>Genome sequence of Apiotrichum porosum DSM 27194.</title>
        <authorList>
            <person name="Aliyu H."/>
            <person name="Gorte O."/>
            <person name="Ochsenreither K."/>
        </authorList>
    </citation>
    <scope>NUCLEOTIDE SEQUENCE [LARGE SCALE GENOMIC DNA]</scope>
    <source>
        <strain evidence="3 4">DSM 27194</strain>
    </source>
</reference>
<dbReference type="InterPro" id="IPR003719">
    <property type="entry name" value="Phenazine_PhzF-like"/>
</dbReference>
<dbReference type="STRING" id="105984.A0A427XJC1"/>
<dbReference type="GO" id="GO:0016853">
    <property type="term" value="F:isomerase activity"/>
    <property type="evidence" value="ECO:0007669"/>
    <property type="project" value="UniProtKB-KW"/>
</dbReference>
<proteinExistence type="inferred from homology"/>
<evidence type="ECO:0008006" key="5">
    <source>
        <dbReference type="Google" id="ProtNLM"/>
    </source>
</evidence>
<name>A0A427XJC1_9TREE</name>
<dbReference type="GeneID" id="39586460"/>
<dbReference type="Proteomes" id="UP000279236">
    <property type="component" value="Unassembled WGS sequence"/>
</dbReference>
<dbReference type="AlphaFoldDB" id="A0A427XJC1"/>
<comment type="caution">
    <text evidence="3">The sequence shown here is derived from an EMBL/GenBank/DDBJ whole genome shotgun (WGS) entry which is preliminary data.</text>
</comment>
<organism evidence="3 4">
    <name type="scientific">Apiotrichum porosum</name>
    <dbReference type="NCBI Taxonomy" id="105984"/>
    <lineage>
        <taxon>Eukaryota</taxon>
        <taxon>Fungi</taxon>
        <taxon>Dikarya</taxon>
        <taxon>Basidiomycota</taxon>
        <taxon>Agaricomycotina</taxon>
        <taxon>Tremellomycetes</taxon>
        <taxon>Trichosporonales</taxon>
        <taxon>Trichosporonaceae</taxon>
        <taxon>Apiotrichum</taxon>
    </lineage>
</organism>
<sequence>MSDTDQAKKVAVLTVFTSETAKGNAAAVVITPERLSFAERTKLGVELADPATATAFISHPTLLQQLDGADFTSPRPTISWTRYNGQSLPLCGHGTAAGVQYLLQNVLKTTSNVTFDYYFGDTAETETVRGTILTLTEGVKFGVDLPAAHPGRDLTPEEQTEVESVFCSATGLSPKDIVATVASISGYNGPGLTTNVTIQIKPSVDLGALKLDYDKLSTLRFRGIFVTSEWPEHRADSAFRSRIFFPKTGLLEDNACGSAHTFLVPWWISTYPAKFESYAEKTEDGGPRYRVPADQPSPLGAKMEIVWDGKWRDEGGRCILMGEGIVLKEF</sequence>
<dbReference type="Gene3D" id="3.10.310.10">
    <property type="entry name" value="Diaminopimelate Epimerase, Chain A, domain 1"/>
    <property type="match status" value="2"/>
</dbReference>
<evidence type="ECO:0000256" key="1">
    <source>
        <dbReference type="ARBA" id="ARBA00008270"/>
    </source>
</evidence>
<dbReference type="GO" id="GO:0005737">
    <property type="term" value="C:cytoplasm"/>
    <property type="evidence" value="ECO:0007669"/>
    <property type="project" value="TreeGrafter"/>
</dbReference>
<gene>
    <name evidence="3" type="ORF">EHS24_001917</name>
</gene>
<dbReference type="PANTHER" id="PTHR13774:SF17">
    <property type="entry name" value="PHENAZINE BIOSYNTHESIS-LIKE DOMAIN-CONTAINING PROTEIN"/>
    <property type="match status" value="1"/>
</dbReference>
<keyword evidence="2" id="KW-0413">Isomerase</keyword>